<proteinExistence type="predicted"/>
<dbReference type="Proteomes" id="UP000241430">
    <property type="component" value="Segment"/>
</dbReference>
<gene>
    <name evidence="1" type="ORF">SEA_PHILONIUS_38</name>
</gene>
<evidence type="ECO:0000313" key="2">
    <source>
        <dbReference type="Proteomes" id="UP000241430"/>
    </source>
</evidence>
<name>A0A2H4PCY9_9CAUD</name>
<accession>A0A2H4PCY9</accession>
<protein>
    <submittedName>
        <fullName evidence="1">Uncharacterized protein</fullName>
    </submittedName>
</protein>
<evidence type="ECO:0000313" key="1">
    <source>
        <dbReference type="EMBL" id="ATW60097.1"/>
    </source>
</evidence>
<organism evidence="1 2">
    <name type="scientific">Mycobacterium phage Philonius</name>
    <dbReference type="NCBI Taxonomy" id="2047843"/>
    <lineage>
        <taxon>Viruses</taxon>
        <taxon>Duplodnaviria</taxon>
        <taxon>Heunggongvirae</taxon>
        <taxon>Uroviricota</taxon>
        <taxon>Caudoviricetes</taxon>
        <taxon>Nclasvirinae</taxon>
        <taxon>Charlievirus</taxon>
        <taxon>Charlievirus Philonius</taxon>
    </lineage>
</organism>
<reference evidence="1 2" key="1">
    <citation type="submission" date="2017-10" db="EMBL/GenBank/DDBJ databases">
        <authorList>
            <person name="Adesoye A.O."/>
            <person name="Bates R.A."/>
            <person name="Bradley A."/>
            <person name="Brown K.N."/>
            <person name="Covington R.M."/>
            <person name="Deshazor-Burnett L.J."/>
            <person name="Dooley D.V."/>
            <person name="Enoch L.M."/>
            <person name="Evans T.A."/>
            <person name="Gibbs S.L."/>
            <person name="Horne B.J."/>
            <person name="Huntley N.A."/>
            <person name="Jackson S.G."/>
            <person name="Jackson Z.S."/>
            <person name="King A.O."/>
            <person name="Lisane W."/>
            <person name="MacCormack L.K."/>
            <person name="Melvin S.R."/>
            <person name="Mulcare Z."/>
            <person name="Whidbee A.R."/>
            <person name="Hopkins-Harrington C.T."/>
            <person name="Patwardhan S."/>
            <person name="Newman R.H."/>
            <person name="Coomans R.J."/>
            <person name="Washington J.M."/>
            <person name="Garlena R.A."/>
            <person name="Russell D.A."/>
            <person name="Pope W.H."/>
            <person name="Jacobs-Sera D."/>
            <person name="Hendrix R.W."/>
            <person name="Hatfull G.F."/>
        </authorList>
    </citation>
    <scope>NUCLEOTIDE SEQUENCE [LARGE SCALE GENOMIC DNA]</scope>
</reference>
<dbReference type="EMBL" id="MG099948">
    <property type="protein sequence ID" value="ATW60097.1"/>
    <property type="molecule type" value="Genomic_DNA"/>
</dbReference>
<keyword evidence="2" id="KW-1185">Reference proteome</keyword>
<sequence length="41" mass="4442">MTGLLTVLVVLNAMSLLVQLSHAGGTQRILNLLLEAARRVR</sequence>